<reference evidence="4 5" key="1">
    <citation type="submission" date="2015-04" db="EMBL/GenBank/DDBJ databases">
        <title>Draft genome of the roundworm Trichinella nativa.</title>
        <authorList>
            <person name="Mitreva M."/>
        </authorList>
    </citation>
    <scope>NUCLEOTIDE SEQUENCE [LARGE SCALE GENOMIC DNA]</scope>
    <source>
        <strain evidence="4 5">ISS45</strain>
    </source>
</reference>
<evidence type="ECO:0000259" key="3">
    <source>
        <dbReference type="PROSITE" id="PS50157"/>
    </source>
</evidence>
<feature type="region of interest" description="Disordered" evidence="2">
    <location>
        <begin position="282"/>
        <end position="306"/>
    </location>
</feature>
<dbReference type="PROSITE" id="PS00028">
    <property type="entry name" value="ZINC_FINGER_C2H2_1"/>
    <property type="match status" value="1"/>
</dbReference>
<feature type="domain" description="C2H2-type" evidence="3">
    <location>
        <begin position="136"/>
        <end position="159"/>
    </location>
</feature>
<evidence type="ECO:0000256" key="2">
    <source>
        <dbReference type="SAM" id="MobiDB-lite"/>
    </source>
</evidence>
<comment type="caution">
    <text evidence="4">The sequence shown here is derived from an EMBL/GenBank/DDBJ whole genome shotgun (WGS) entry which is preliminary data.</text>
</comment>
<sequence length="336" mass="36522">MAPLLVTSTVERADARLVCATIDDRREKLTAASAPLKNGATCQPSFEALIDTAPVVSNSCEVSEIKEMPPARINMRLRSRKACENIQESPRPPGTSRTASQSPDGSQSNQGSSAPSTSSSRASNNRPASTNIQGTHVCLVCSRAFDSFPGLRLHEKRAHPATFAASSQKSVKHLWTIDHLREVKEVEEMLAANNSRSVKALAEALSRKWSEDISTDMAKYLRKKLRAVDLNSAQPTNTALTDGVNSPREDPENTTEEGESLNNGSPIVGTEIMGPERFPECDSFQTHSANADLSNPCPQHPDDSLSSRDWFGTRGVYSVNTWRMAWPPAIASSKGF</sequence>
<keyword evidence="1" id="KW-0863">Zinc-finger</keyword>
<dbReference type="InterPro" id="IPR013087">
    <property type="entry name" value="Znf_C2H2_type"/>
</dbReference>
<evidence type="ECO:0000313" key="5">
    <source>
        <dbReference type="Proteomes" id="UP000243006"/>
    </source>
</evidence>
<proteinExistence type="predicted"/>
<dbReference type="PROSITE" id="PS50157">
    <property type="entry name" value="ZINC_FINGER_C2H2_2"/>
    <property type="match status" value="1"/>
</dbReference>
<dbReference type="EMBL" id="LVZM01018015">
    <property type="protein sequence ID" value="OUC42157.1"/>
    <property type="molecule type" value="Genomic_DNA"/>
</dbReference>
<evidence type="ECO:0000313" key="4">
    <source>
        <dbReference type="EMBL" id="OUC42157.1"/>
    </source>
</evidence>
<feature type="region of interest" description="Disordered" evidence="2">
    <location>
        <begin position="84"/>
        <end position="129"/>
    </location>
</feature>
<protein>
    <recommendedName>
        <fullName evidence="3">C2H2-type domain-containing protein</fullName>
    </recommendedName>
</protein>
<feature type="compositionally biased region" description="Polar residues" evidence="2">
    <location>
        <begin position="95"/>
        <end position="104"/>
    </location>
</feature>
<dbReference type="AlphaFoldDB" id="A0A1Y3EE93"/>
<evidence type="ECO:0000256" key="1">
    <source>
        <dbReference type="PROSITE-ProRule" id="PRU00042"/>
    </source>
</evidence>
<gene>
    <name evidence="4" type="ORF">D917_10401</name>
</gene>
<organism evidence="4 5">
    <name type="scientific">Trichinella nativa</name>
    <dbReference type="NCBI Taxonomy" id="6335"/>
    <lineage>
        <taxon>Eukaryota</taxon>
        <taxon>Metazoa</taxon>
        <taxon>Ecdysozoa</taxon>
        <taxon>Nematoda</taxon>
        <taxon>Enoplea</taxon>
        <taxon>Dorylaimia</taxon>
        <taxon>Trichinellida</taxon>
        <taxon>Trichinellidae</taxon>
        <taxon>Trichinella</taxon>
    </lineage>
</organism>
<keyword evidence="1" id="KW-0479">Metal-binding</keyword>
<feature type="compositionally biased region" description="Polar residues" evidence="2">
    <location>
        <begin position="232"/>
        <end position="244"/>
    </location>
</feature>
<feature type="compositionally biased region" description="Polar residues" evidence="2">
    <location>
        <begin position="283"/>
        <end position="297"/>
    </location>
</feature>
<dbReference type="Proteomes" id="UP000243006">
    <property type="component" value="Unassembled WGS sequence"/>
</dbReference>
<dbReference type="GO" id="GO:0008270">
    <property type="term" value="F:zinc ion binding"/>
    <property type="evidence" value="ECO:0007669"/>
    <property type="project" value="UniProtKB-KW"/>
</dbReference>
<accession>A0A1Y3EE93</accession>
<feature type="region of interest" description="Disordered" evidence="2">
    <location>
        <begin position="232"/>
        <end position="266"/>
    </location>
</feature>
<keyword evidence="1" id="KW-0862">Zinc</keyword>
<feature type="compositionally biased region" description="Low complexity" evidence="2">
    <location>
        <begin position="105"/>
        <end position="129"/>
    </location>
</feature>
<name>A0A1Y3EE93_9BILA</name>